<protein>
    <submittedName>
        <fullName evidence="1">Uncharacterized protein</fullName>
    </submittedName>
</protein>
<evidence type="ECO:0000313" key="2">
    <source>
        <dbReference type="Proteomes" id="UP000268233"/>
    </source>
</evidence>
<evidence type="ECO:0000313" key="1">
    <source>
        <dbReference type="EMBL" id="RKS75739.1"/>
    </source>
</evidence>
<accession>A0A495QQG2</accession>
<dbReference type="EMBL" id="RBWW01000003">
    <property type="protein sequence ID" value="RKS75739.1"/>
    <property type="molecule type" value="Genomic_DNA"/>
</dbReference>
<gene>
    <name evidence="1" type="ORF">BDK61_4254</name>
</gene>
<sequence>MQADADRDTIEVASFADLGPDQEIIRSLNKDTKNSAKLIDENNSLIVAWRLTDLQLLMSWSNQ</sequence>
<reference evidence="1 2" key="1">
    <citation type="submission" date="2018-10" db="EMBL/GenBank/DDBJ databases">
        <title>Genomic Encyclopedia of Archaeal and Bacterial Type Strains, Phase II (KMG-II): from individual species to whole genera.</title>
        <authorList>
            <person name="Goeker M."/>
        </authorList>
    </citation>
    <scope>NUCLEOTIDE SEQUENCE [LARGE SCALE GENOMIC DNA]</scope>
    <source>
        <strain evidence="1 2">DSM 11927</strain>
    </source>
</reference>
<proteinExistence type="predicted"/>
<comment type="caution">
    <text evidence="1">The sequence shown here is derived from an EMBL/GenBank/DDBJ whole genome shotgun (WGS) entry which is preliminary data.</text>
</comment>
<name>A0A495QQG2_9EURY</name>
<keyword evidence="2" id="KW-1185">Reference proteome</keyword>
<dbReference type="AlphaFoldDB" id="A0A495QQG2"/>
<organism evidence="1 2">
    <name type="scientific">Haloarcula quadrata</name>
    <dbReference type="NCBI Taxonomy" id="182779"/>
    <lineage>
        <taxon>Archaea</taxon>
        <taxon>Methanobacteriati</taxon>
        <taxon>Methanobacteriota</taxon>
        <taxon>Stenosarchaea group</taxon>
        <taxon>Halobacteria</taxon>
        <taxon>Halobacteriales</taxon>
        <taxon>Haloarculaceae</taxon>
        <taxon>Haloarcula</taxon>
    </lineage>
</organism>
<dbReference type="Proteomes" id="UP000268233">
    <property type="component" value="Unassembled WGS sequence"/>
</dbReference>